<dbReference type="RefSeq" id="WP_096299344.1">
    <property type="nucleotide sequence ID" value="NZ_CP023406.1"/>
</dbReference>
<keyword evidence="2" id="KW-1185">Reference proteome</keyword>
<accession>A0A290XGG5</accession>
<sequence>MALPTELEEALDTLAGMLPVWLEKLREPAAFWPQFDALSRQILARAVTDDERAGVGRRLDAMLAAQGLRRPPGER</sequence>
<proteinExistence type="predicted"/>
<dbReference type="EMBL" id="CP023406">
    <property type="protein sequence ID" value="ATD68207.1"/>
    <property type="molecule type" value="Genomic_DNA"/>
</dbReference>
<reference evidence="2" key="1">
    <citation type="submission" date="2017-09" db="EMBL/GenBank/DDBJ databases">
        <title>Luteimonas liuhanmingii sp.nov., isolated from the intestinal contents of Tibetan Plateau Pika in Yushu, Qinghai Province, China.</title>
        <authorList>
            <person name="Gui Z."/>
        </authorList>
    </citation>
    <scope>NUCLEOTIDE SEQUENCE [LARGE SCALE GENOMIC DNA]</scope>
    <source>
        <strain evidence="2">100111</strain>
    </source>
</reference>
<dbReference type="KEGG" id="lum:CNR27_12825"/>
<evidence type="ECO:0000313" key="1">
    <source>
        <dbReference type="EMBL" id="ATD68207.1"/>
    </source>
</evidence>
<evidence type="ECO:0000313" key="2">
    <source>
        <dbReference type="Proteomes" id="UP000218968"/>
    </source>
</evidence>
<organism evidence="1 2">
    <name type="scientific">Luteimonas chenhongjianii</name>
    <dbReference type="NCBI Taxonomy" id="2006110"/>
    <lineage>
        <taxon>Bacteria</taxon>
        <taxon>Pseudomonadati</taxon>
        <taxon>Pseudomonadota</taxon>
        <taxon>Gammaproteobacteria</taxon>
        <taxon>Lysobacterales</taxon>
        <taxon>Lysobacteraceae</taxon>
        <taxon>Luteimonas</taxon>
    </lineage>
</organism>
<name>A0A290XGG5_9GAMM</name>
<gene>
    <name evidence="1" type="ORF">CNR27_12825</name>
</gene>
<protein>
    <submittedName>
        <fullName evidence="1">Uncharacterized protein</fullName>
    </submittedName>
</protein>
<dbReference type="OrthoDB" id="6028193at2"/>
<dbReference type="AlphaFoldDB" id="A0A290XGG5"/>
<dbReference type="Proteomes" id="UP000218968">
    <property type="component" value="Chromosome"/>
</dbReference>